<evidence type="ECO:0000256" key="13">
    <source>
        <dbReference type="SAM" id="MobiDB-lite"/>
    </source>
</evidence>
<feature type="transmembrane region" description="Helical" evidence="12">
    <location>
        <begin position="847"/>
        <end position="866"/>
    </location>
</feature>
<dbReference type="CDD" id="cd00371">
    <property type="entry name" value="HMA"/>
    <property type="match status" value="1"/>
</dbReference>
<dbReference type="HOGENOM" id="CLU_001771_6_0_7"/>
<dbReference type="InParanoid" id="H8MWA4"/>
<evidence type="ECO:0000256" key="9">
    <source>
        <dbReference type="ARBA" id="ARBA00023136"/>
    </source>
</evidence>
<accession>H8MWA4</accession>
<dbReference type="GO" id="GO:0005524">
    <property type="term" value="F:ATP binding"/>
    <property type="evidence" value="ECO:0007669"/>
    <property type="project" value="UniProtKB-UniRule"/>
</dbReference>
<dbReference type="eggNOG" id="COG2217">
    <property type="taxonomic scope" value="Bacteria"/>
</dbReference>
<dbReference type="RefSeq" id="WP_014399436.1">
    <property type="nucleotide sequence ID" value="NC_017030.1"/>
</dbReference>
<dbReference type="OrthoDB" id="5496529at2"/>
<evidence type="ECO:0000256" key="6">
    <source>
        <dbReference type="ARBA" id="ARBA00022840"/>
    </source>
</evidence>
<dbReference type="PANTHER" id="PTHR48085">
    <property type="entry name" value="CADMIUM/ZINC-TRANSPORTING ATPASE HMA2-RELATED"/>
    <property type="match status" value="1"/>
</dbReference>
<dbReference type="Gene3D" id="3.40.50.1000">
    <property type="entry name" value="HAD superfamily/HAD-like"/>
    <property type="match status" value="1"/>
</dbReference>
<keyword evidence="4 12" id="KW-0479">Metal-binding</keyword>
<feature type="compositionally biased region" description="Basic and acidic residues" evidence="13">
    <location>
        <begin position="62"/>
        <end position="77"/>
    </location>
</feature>
<dbReference type="InterPro" id="IPR023298">
    <property type="entry name" value="ATPase_P-typ_TM_dom_sf"/>
</dbReference>
<dbReference type="GO" id="GO:0016463">
    <property type="term" value="F:P-type zinc transporter activity"/>
    <property type="evidence" value="ECO:0007669"/>
    <property type="project" value="UniProtKB-EC"/>
</dbReference>
<dbReference type="InterPro" id="IPR044492">
    <property type="entry name" value="P_typ_ATPase_HD_dom"/>
</dbReference>
<gene>
    <name evidence="15" type="primary">cadA</name>
    <name evidence="15" type="ordered locus">COCOR_06649</name>
</gene>
<dbReference type="InterPro" id="IPR051014">
    <property type="entry name" value="Cation_Transport_ATPase_IB"/>
</dbReference>
<dbReference type="InterPro" id="IPR001757">
    <property type="entry name" value="P_typ_ATPase"/>
</dbReference>
<feature type="transmembrane region" description="Helical" evidence="12">
    <location>
        <begin position="306"/>
        <end position="324"/>
    </location>
</feature>
<dbReference type="PROSITE" id="PS50846">
    <property type="entry name" value="HMA_2"/>
    <property type="match status" value="1"/>
</dbReference>
<dbReference type="Gene3D" id="2.70.150.10">
    <property type="entry name" value="Calcium-transporting ATPase, cytoplasmic transduction domain A"/>
    <property type="match status" value="1"/>
</dbReference>
<keyword evidence="7" id="KW-1278">Translocase</keyword>
<evidence type="ECO:0000256" key="12">
    <source>
        <dbReference type="RuleBase" id="RU362081"/>
    </source>
</evidence>
<evidence type="ECO:0000259" key="14">
    <source>
        <dbReference type="PROSITE" id="PS50846"/>
    </source>
</evidence>
<dbReference type="InterPro" id="IPR036412">
    <property type="entry name" value="HAD-like_sf"/>
</dbReference>
<keyword evidence="6 12" id="KW-0067">ATP-binding</keyword>
<dbReference type="SFLD" id="SFLDS00003">
    <property type="entry name" value="Haloacid_Dehalogenase"/>
    <property type="match status" value="1"/>
</dbReference>
<feature type="region of interest" description="Disordered" evidence="13">
    <location>
        <begin position="1"/>
        <end position="131"/>
    </location>
</feature>
<keyword evidence="12" id="KW-1003">Cell membrane</keyword>
<dbReference type="PROSITE" id="PS00154">
    <property type="entry name" value="ATPASE_E1_E2"/>
    <property type="match status" value="1"/>
</dbReference>
<dbReference type="FunCoup" id="H8MWA4">
    <property type="interactions" value="62"/>
</dbReference>
<dbReference type="FunFam" id="2.70.150.10:FF:000002">
    <property type="entry name" value="Copper-transporting ATPase 1, putative"/>
    <property type="match status" value="1"/>
</dbReference>
<dbReference type="SUPFAM" id="SSF56784">
    <property type="entry name" value="HAD-like"/>
    <property type="match status" value="1"/>
</dbReference>
<reference evidence="16" key="2">
    <citation type="submission" date="2012-03" db="EMBL/GenBank/DDBJ databases">
        <title>Genome sequence of the fruiting myxobacterium Corallococcus coralloides DSM 2259.</title>
        <authorList>
            <person name="Huntley S."/>
            <person name="Zhang Y."/>
            <person name="Treuner-Lange A."/>
            <person name="Sensen C.W."/>
            <person name="Sogaard-Andersen L."/>
        </authorList>
    </citation>
    <scope>NUCLEOTIDE SEQUENCE [LARGE SCALE GENOMIC DNA]</scope>
    <source>
        <strain evidence="16">ATCC 25202 / DSM 2259 / NBRC 100086 / M2</strain>
    </source>
</reference>
<evidence type="ECO:0000256" key="2">
    <source>
        <dbReference type="ARBA" id="ARBA00006024"/>
    </source>
</evidence>
<dbReference type="InterPro" id="IPR027256">
    <property type="entry name" value="P-typ_ATPase_IB"/>
</dbReference>
<dbReference type="Pfam" id="PF00403">
    <property type="entry name" value="HMA"/>
    <property type="match status" value="1"/>
</dbReference>
<dbReference type="PANTHER" id="PTHR48085:SF5">
    <property type="entry name" value="CADMIUM_ZINC-TRANSPORTING ATPASE HMA4-RELATED"/>
    <property type="match status" value="1"/>
</dbReference>
<reference evidence="15 16" key="1">
    <citation type="journal article" date="2012" name="J. Bacteriol.">
        <title>Complete Genome Sequence of the Fruiting Myxobacterium Corallococcus coralloides DSM 2259.</title>
        <authorList>
            <person name="Huntley S."/>
            <person name="Zhang Y."/>
            <person name="Treuner-Lange A."/>
            <person name="Kneip S."/>
            <person name="Sensen C.W."/>
            <person name="Sogaard-Andersen L."/>
        </authorList>
    </citation>
    <scope>NUCLEOTIDE SEQUENCE [LARGE SCALE GENOMIC DNA]</scope>
    <source>
        <strain evidence="16">ATCC 25202 / DSM 2259 / NBRC 100086 / M2</strain>
    </source>
</reference>
<comment type="catalytic activity">
    <reaction evidence="11">
        <text>Zn(2+)(in) + ATP + H2O = Zn(2+)(out) + ADP + phosphate + H(+)</text>
        <dbReference type="Rhea" id="RHEA:20621"/>
        <dbReference type="ChEBI" id="CHEBI:15377"/>
        <dbReference type="ChEBI" id="CHEBI:15378"/>
        <dbReference type="ChEBI" id="CHEBI:29105"/>
        <dbReference type="ChEBI" id="CHEBI:30616"/>
        <dbReference type="ChEBI" id="CHEBI:43474"/>
        <dbReference type="ChEBI" id="CHEBI:456216"/>
        <dbReference type="EC" id="7.2.2.12"/>
    </reaction>
</comment>
<dbReference type="PRINTS" id="PR00119">
    <property type="entry name" value="CATATPASE"/>
</dbReference>
<evidence type="ECO:0000313" key="16">
    <source>
        <dbReference type="Proteomes" id="UP000007587"/>
    </source>
</evidence>
<feature type="transmembrane region" description="Helical" evidence="12">
    <location>
        <begin position="508"/>
        <end position="526"/>
    </location>
</feature>
<evidence type="ECO:0000256" key="11">
    <source>
        <dbReference type="ARBA" id="ARBA00047308"/>
    </source>
</evidence>
<dbReference type="EMBL" id="CP003389">
    <property type="protein sequence ID" value="AFE08247.1"/>
    <property type="molecule type" value="Genomic_DNA"/>
</dbReference>
<feature type="transmembrane region" description="Helical" evidence="12">
    <location>
        <begin position="344"/>
        <end position="371"/>
    </location>
</feature>
<dbReference type="GO" id="GO:0046872">
    <property type="term" value="F:metal ion binding"/>
    <property type="evidence" value="ECO:0007669"/>
    <property type="project" value="UniProtKB-KW"/>
</dbReference>
<feature type="compositionally biased region" description="Basic residues" evidence="13">
    <location>
        <begin position="91"/>
        <end position="100"/>
    </location>
</feature>
<dbReference type="InterPro" id="IPR006121">
    <property type="entry name" value="HMA_dom"/>
</dbReference>
<dbReference type="InterPro" id="IPR008250">
    <property type="entry name" value="ATPase_P-typ_transduc_dom_A_sf"/>
</dbReference>
<evidence type="ECO:0000313" key="15">
    <source>
        <dbReference type="EMBL" id="AFE08247.1"/>
    </source>
</evidence>
<dbReference type="KEGG" id="ccx:COCOR_06649"/>
<keyword evidence="8 12" id="KW-1133">Transmembrane helix</keyword>
<dbReference type="SUPFAM" id="SSF55008">
    <property type="entry name" value="HMA, heavy metal-associated domain"/>
    <property type="match status" value="1"/>
</dbReference>
<name>H8MWA4_CORCM</name>
<organism evidence="15 16">
    <name type="scientific">Corallococcus coralloides (strain ATCC 25202 / DSM 2259 / NBRC 100086 / M2)</name>
    <name type="common">Myxococcus coralloides</name>
    <dbReference type="NCBI Taxonomy" id="1144275"/>
    <lineage>
        <taxon>Bacteria</taxon>
        <taxon>Pseudomonadati</taxon>
        <taxon>Myxococcota</taxon>
        <taxon>Myxococcia</taxon>
        <taxon>Myxococcales</taxon>
        <taxon>Cystobacterineae</taxon>
        <taxon>Myxococcaceae</taxon>
        <taxon>Corallococcus</taxon>
    </lineage>
</organism>
<comment type="similarity">
    <text evidence="2 12">Belongs to the cation transport ATPase (P-type) (TC 3.A.3) family. Type IB subfamily.</text>
</comment>
<evidence type="ECO:0000256" key="10">
    <source>
        <dbReference type="ARBA" id="ARBA00039097"/>
    </source>
</evidence>
<feature type="domain" description="HMA" evidence="14">
    <location>
        <begin position="192"/>
        <end position="258"/>
    </location>
</feature>
<feature type="transmembrane region" description="Helical" evidence="12">
    <location>
        <begin position="275"/>
        <end position="297"/>
    </location>
</feature>
<dbReference type="InterPro" id="IPR018303">
    <property type="entry name" value="ATPase_P-typ_P_site"/>
</dbReference>
<comment type="subcellular location">
    <subcellularLocation>
        <location evidence="12">Cell membrane</location>
    </subcellularLocation>
    <subcellularLocation>
        <location evidence="1">Membrane</location>
        <topology evidence="1">Multi-pass membrane protein</topology>
    </subcellularLocation>
</comment>
<dbReference type="SUPFAM" id="SSF81665">
    <property type="entry name" value="Calcium ATPase, transmembrane domain M"/>
    <property type="match status" value="1"/>
</dbReference>
<evidence type="ECO:0000256" key="8">
    <source>
        <dbReference type="ARBA" id="ARBA00022989"/>
    </source>
</evidence>
<dbReference type="AlphaFoldDB" id="H8MWA4"/>
<dbReference type="EC" id="7.2.2.12" evidence="10"/>
<dbReference type="GO" id="GO:0016887">
    <property type="term" value="F:ATP hydrolysis activity"/>
    <property type="evidence" value="ECO:0007669"/>
    <property type="project" value="InterPro"/>
</dbReference>
<feature type="transmembrane region" description="Helical" evidence="12">
    <location>
        <begin position="538"/>
        <end position="563"/>
    </location>
</feature>
<dbReference type="GO" id="GO:0015086">
    <property type="term" value="F:cadmium ion transmembrane transporter activity"/>
    <property type="evidence" value="ECO:0007669"/>
    <property type="project" value="TreeGrafter"/>
</dbReference>
<evidence type="ECO:0000256" key="1">
    <source>
        <dbReference type="ARBA" id="ARBA00004141"/>
    </source>
</evidence>
<dbReference type="NCBIfam" id="TIGR01525">
    <property type="entry name" value="ATPase-IB_hvy"/>
    <property type="match status" value="1"/>
</dbReference>
<dbReference type="Pfam" id="PF00702">
    <property type="entry name" value="Hydrolase"/>
    <property type="match status" value="1"/>
</dbReference>
<feature type="compositionally biased region" description="Basic and acidic residues" evidence="13">
    <location>
        <begin position="39"/>
        <end position="53"/>
    </location>
</feature>
<evidence type="ECO:0000256" key="3">
    <source>
        <dbReference type="ARBA" id="ARBA00022692"/>
    </source>
</evidence>
<evidence type="ECO:0000256" key="5">
    <source>
        <dbReference type="ARBA" id="ARBA00022741"/>
    </source>
</evidence>
<protein>
    <recommendedName>
        <fullName evidence="10">P-type Zn(2+) transporter</fullName>
        <ecNumber evidence="10">7.2.2.12</ecNumber>
    </recommendedName>
</protein>
<dbReference type="InterPro" id="IPR036163">
    <property type="entry name" value="HMA_dom_sf"/>
</dbReference>
<dbReference type="STRING" id="1144275.COCOR_06649"/>
<dbReference type="Gene3D" id="3.40.1110.10">
    <property type="entry name" value="Calcium-transporting ATPase, cytoplasmic domain N"/>
    <property type="match status" value="1"/>
</dbReference>
<dbReference type="Gene3D" id="3.30.70.100">
    <property type="match status" value="2"/>
</dbReference>
<keyword evidence="16" id="KW-1185">Reference proteome</keyword>
<keyword evidence="3 12" id="KW-0812">Transmembrane</keyword>
<evidence type="ECO:0000256" key="7">
    <source>
        <dbReference type="ARBA" id="ARBA00022967"/>
    </source>
</evidence>
<keyword evidence="9 12" id="KW-0472">Membrane</keyword>
<dbReference type="GO" id="GO:0005886">
    <property type="term" value="C:plasma membrane"/>
    <property type="evidence" value="ECO:0007669"/>
    <property type="project" value="UniProtKB-SubCell"/>
</dbReference>
<dbReference type="SFLD" id="SFLDF00027">
    <property type="entry name" value="p-type_atpase"/>
    <property type="match status" value="1"/>
</dbReference>
<dbReference type="PRINTS" id="PR00941">
    <property type="entry name" value="CDATPASE"/>
</dbReference>
<dbReference type="InterPro" id="IPR023299">
    <property type="entry name" value="ATPase_P-typ_cyto_dom_N"/>
</dbReference>
<dbReference type="Pfam" id="PF00122">
    <property type="entry name" value="E1-E2_ATPase"/>
    <property type="match status" value="1"/>
</dbReference>
<dbReference type="Proteomes" id="UP000007587">
    <property type="component" value="Chromosome"/>
</dbReference>
<dbReference type="NCBIfam" id="TIGR01494">
    <property type="entry name" value="ATPase_P-type"/>
    <property type="match status" value="1"/>
</dbReference>
<keyword evidence="5 12" id="KW-0547">Nucleotide-binding</keyword>
<dbReference type="InterPro" id="IPR023214">
    <property type="entry name" value="HAD_sf"/>
</dbReference>
<dbReference type="InterPro" id="IPR059000">
    <property type="entry name" value="ATPase_P-type_domA"/>
</dbReference>
<proteinExistence type="inferred from homology"/>
<sequence>MSEQKKSGSRFGSLNIKGLKEAPAGGNAVQRHVHGPGCNHEHSHDPDEVDGKTHVHTAACAHGHDHGHAHAHGEPHVHGASCSHGHDHGHDHHGHAHSQRVIRPPAHRPAEGGGSALQLDLEGTLPGETDDQGRFARLEAALESQHGITDVHLRRDAGHAEVCIHYQPSLVSVSKLVTLAQKTGAQVAARYLHHTWFVRGMDSADAAQVIEHAVSKMKGVLTASVAYASERLVIEYDKEELKLPDVEARVKSLGYGLEVPMAGHACSHHAHGGGLAPLLELPLVVISGVLLAAGFVVEHFALAPQLVATVLWALSMASGGFFAIRGSVQSIAQLRIDIETMMVVAALGAAVLGAWFEGAFLLFLFSAGHALEHRAMEKARRSIEALGQLRPEVARVRRGSEVVEVPVADVKRGERIVVRPGDRVPLDGVILEGKSSLDQAAITGESMPVARKPGDEVFSGTINCEAALEVEVTRLSSESVLARVVDMVAQAEAQKGKRQRFAQRLERTVAPLVMASAVVFPVVLVLTGTPMKEAVLRAVGLLVAASPCALAISTPSAVLSAVASAARGGVLIKGGIYLELLSGIRAIAFDKTGTLTVGRPRLLSTWAAPGVTREELLGTAAGVEALSAHPLAKAVVDGAAASRIAVPAGRDLEAIHGQGIRAKVGDDAVEVGSTALFAGEAIPEEVTAEVARLEAAGQTTMVVRRAGRYLGVLGVADTLRGGARQVVQALKEGGIERTVMLSGDNALVARSIAQQVGLDEAKAPLMPADKVTAVKELGRTHPVAMVGDGVNDAPALAAAAVGVAMGGAGSDAALETADVVLMSDDLAKLPFALELSKRATAVMKQNLVIALGVSAVLVVAAVLGLTRISQAVVLHEGSTLLVVFNGLRLLAFRPKTPASPPQPATGPQPAAG</sequence>
<dbReference type="SUPFAM" id="SSF81653">
    <property type="entry name" value="Calcium ATPase, transduction domain A"/>
    <property type="match status" value="1"/>
</dbReference>
<evidence type="ECO:0000256" key="4">
    <source>
        <dbReference type="ARBA" id="ARBA00022723"/>
    </source>
</evidence>
<dbReference type="SFLD" id="SFLDG00002">
    <property type="entry name" value="C1.7:_P-type_atpase_like"/>
    <property type="match status" value="1"/>
</dbReference>